<dbReference type="EMBL" id="CACVAU010000091">
    <property type="protein sequence ID" value="CAA6827337.1"/>
    <property type="molecule type" value="Genomic_DNA"/>
</dbReference>
<feature type="transmembrane region" description="Helical" evidence="1">
    <location>
        <begin position="7"/>
        <end position="29"/>
    </location>
</feature>
<evidence type="ECO:0000313" key="2">
    <source>
        <dbReference type="EMBL" id="CAA6827337.1"/>
    </source>
</evidence>
<organism evidence="2">
    <name type="scientific">uncultured Sulfurovum sp</name>
    <dbReference type="NCBI Taxonomy" id="269237"/>
    <lineage>
        <taxon>Bacteria</taxon>
        <taxon>Pseudomonadati</taxon>
        <taxon>Campylobacterota</taxon>
        <taxon>Epsilonproteobacteria</taxon>
        <taxon>Campylobacterales</taxon>
        <taxon>Sulfurovaceae</taxon>
        <taxon>Sulfurovum</taxon>
        <taxon>environmental samples</taxon>
    </lineage>
</organism>
<sequence length="30" mass="3515">MKIIEKLRFISGTIFLVLFIALMTTKLIFI</sequence>
<accession>A0A6S6UAN4</accession>
<keyword evidence="1" id="KW-1133">Transmembrane helix</keyword>
<reference evidence="2" key="1">
    <citation type="submission" date="2020-01" db="EMBL/GenBank/DDBJ databases">
        <authorList>
            <person name="Meier V. D."/>
            <person name="Meier V D."/>
        </authorList>
    </citation>
    <scope>NUCLEOTIDE SEQUENCE</scope>
    <source>
        <strain evidence="2">HLG_WM_MAG_05</strain>
    </source>
</reference>
<name>A0A6S6UAN4_9BACT</name>
<gene>
    <name evidence="2" type="ORF">HELGO_WM9295</name>
</gene>
<keyword evidence="1" id="KW-0472">Membrane</keyword>
<keyword evidence="1" id="KW-0812">Transmembrane</keyword>
<proteinExistence type="predicted"/>
<protein>
    <submittedName>
        <fullName evidence="2">Uncharacterized protein</fullName>
    </submittedName>
</protein>
<evidence type="ECO:0000256" key="1">
    <source>
        <dbReference type="SAM" id="Phobius"/>
    </source>
</evidence>
<dbReference type="AlphaFoldDB" id="A0A6S6UAN4"/>